<dbReference type="Proteomes" id="UP000229314">
    <property type="component" value="Chromosome"/>
</dbReference>
<feature type="transmembrane region" description="Helical" evidence="1">
    <location>
        <begin position="69"/>
        <end position="90"/>
    </location>
</feature>
<evidence type="ECO:0000313" key="2">
    <source>
        <dbReference type="EMBL" id="ATQ54639.1"/>
    </source>
</evidence>
<feature type="transmembrane region" description="Helical" evidence="1">
    <location>
        <begin position="110"/>
        <end position="142"/>
    </location>
</feature>
<dbReference type="AlphaFoldDB" id="A0A2D2BWT0"/>
<dbReference type="RefSeq" id="WP_099648025.1">
    <property type="nucleotide sequence ID" value="NZ_CAJGAB010000003.1"/>
</dbReference>
<protein>
    <submittedName>
        <fullName evidence="2">Uncharacterized protein</fullName>
    </submittedName>
</protein>
<keyword evidence="1" id="KW-0812">Transmembrane</keyword>
<feature type="transmembrane region" description="Helical" evidence="1">
    <location>
        <begin position="154"/>
        <end position="171"/>
    </location>
</feature>
<sequence>MLSAWISACLPATIWLIAVMAAGIALVLYAGLSHHMALALAVLVTSMPVVIILHWLIAVPDIWGIPGRWVAVFVFVATAAFAIAGQYLAAETVNAAFGEAPQLFPVAHAVAGYVGAVLALLLITYALLLFSTLFVPGIVLLIWVVDSRRGWRKLGLVLFLIVATGLTRFAITGIEGLGTKFVIQTALTADFHTNHHCDTRDWPEGVKRIAFIGDEQVLGYRDPGQAFLILGCERTATTADGTAPAR</sequence>
<proteinExistence type="predicted"/>
<evidence type="ECO:0000313" key="3">
    <source>
        <dbReference type="Proteomes" id="UP000229314"/>
    </source>
</evidence>
<dbReference type="GeneID" id="78896380"/>
<feature type="transmembrane region" description="Helical" evidence="1">
    <location>
        <begin position="38"/>
        <end position="57"/>
    </location>
</feature>
<keyword evidence="1" id="KW-1133">Transmembrane helix</keyword>
<keyword evidence="1" id="KW-0472">Membrane</keyword>
<name>A0A2D2BWT0_9RHOB</name>
<dbReference type="EMBL" id="CP024422">
    <property type="protein sequence ID" value="ATQ54639.1"/>
    <property type="molecule type" value="Genomic_DNA"/>
</dbReference>
<reference evidence="2 3" key="1">
    <citation type="submission" date="2017-10" db="EMBL/GenBank/DDBJ databases">
        <title>Complete genome sequence of Paracoccus yeei TT13 isolated from human skin.</title>
        <authorList>
            <person name="Lee K."/>
            <person name="Lim J.Y."/>
            <person name="Hwang I."/>
        </authorList>
    </citation>
    <scope>NUCLEOTIDE SEQUENCE [LARGE SCALE GENOMIC DNA]</scope>
    <source>
        <strain evidence="2 3">TT13</strain>
    </source>
</reference>
<organism evidence="2 3">
    <name type="scientific">Paracoccus yeei</name>
    <dbReference type="NCBI Taxonomy" id="147645"/>
    <lineage>
        <taxon>Bacteria</taxon>
        <taxon>Pseudomonadati</taxon>
        <taxon>Pseudomonadota</taxon>
        <taxon>Alphaproteobacteria</taxon>
        <taxon>Rhodobacterales</taxon>
        <taxon>Paracoccaceae</taxon>
        <taxon>Paracoccus</taxon>
    </lineage>
</organism>
<feature type="transmembrane region" description="Helical" evidence="1">
    <location>
        <begin position="12"/>
        <end position="32"/>
    </location>
</feature>
<accession>A0A2D2BWT0</accession>
<evidence type="ECO:0000256" key="1">
    <source>
        <dbReference type="SAM" id="Phobius"/>
    </source>
</evidence>
<gene>
    <name evidence="2" type="ORF">PYTT13_01690</name>
</gene>